<dbReference type="EMBL" id="CP118101">
    <property type="protein sequence ID" value="WDH82582.1"/>
    <property type="molecule type" value="Genomic_DNA"/>
</dbReference>
<dbReference type="InterPro" id="IPR020846">
    <property type="entry name" value="MFS_dom"/>
</dbReference>
<protein>
    <submittedName>
        <fullName evidence="8">MFS transporter</fullName>
    </submittedName>
</protein>
<dbReference type="SUPFAM" id="SSF103473">
    <property type="entry name" value="MFS general substrate transporter"/>
    <property type="match status" value="1"/>
</dbReference>
<accession>A0AAX3N1S2</accession>
<feature type="transmembrane region" description="Helical" evidence="6">
    <location>
        <begin position="279"/>
        <end position="298"/>
    </location>
</feature>
<feature type="transmembrane region" description="Helical" evidence="6">
    <location>
        <begin position="15"/>
        <end position="39"/>
    </location>
</feature>
<dbReference type="PANTHER" id="PTHR23531">
    <property type="entry name" value="QUINOLENE RESISTANCE PROTEIN NORA"/>
    <property type="match status" value="1"/>
</dbReference>
<evidence type="ECO:0000256" key="6">
    <source>
        <dbReference type="SAM" id="Phobius"/>
    </source>
</evidence>
<evidence type="ECO:0000256" key="3">
    <source>
        <dbReference type="ARBA" id="ARBA00022692"/>
    </source>
</evidence>
<keyword evidence="3 6" id="KW-0812">Transmembrane</keyword>
<organism evidence="8 9">
    <name type="scientific">Paenibacillus urinalis</name>
    <dbReference type="NCBI Taxonomy" id="521520"/>
    <lineage>
        <taxon>Bacteria</taxon>
        <taxon>Bacillati</taxon>
        <taxon>Bacillota</taxon>
        <taxon>Bacilli</taxon>
        <taxon>Bacillales</taxon>
        <taxon>Paenibacillaceae</taxon>
        <taxon>Paenibacillus</taxon>
    </lineage>
</organism>
<dbReference type="GO" id="GO:0022857">
    <property type="term" value="F:transmembrane transporter activity"/>
    <property type="evidence" value="ECO:0007669"/>
    <property type="project" value="InterPro"/>
</dbReference>
<feature type="transmembrane region" description="Helical" evidence="6">
    <location>
        <begin position="370"/>
        <end position="388"/>
    </location>
</feature>
<evidence type="ECO:0000259" key="7">
    <source>
        <dbReference type="PROSITE" id="PS50850"/>
    </source>
</evidence>
<feature type="transmembrane region" description="Helical" evidence="6">
    <location>
        <begin position="51"/>
        <end position="69"/>
    </location>
</feature>
<evidence type="ECO:0000313" key="8">
    <source>
        <dbReference type="EMBL" id="WDH82582.1"/>
    </source>
</evidence>
<feature type="transmembrane region" description="Helical" evidence="6">
    <location>
        <begin position="81"/>
        <end position="98"/>
    </location>
</feature>
<dbReference type="PANTHER" id="PTHR23531:SF2">
    <property type="entry name" value="PERMEASE"/>
    <property type="match status" value="1"/>
</dbReference>
<dbReference type="GO" id="GO:0005886">
    <property type="term" value="C:plasma membrane"/>
    <property type="evidence" value="ECO:0007669"/>
    <property type="project" value="UniProtKB-SubCell"/>
</dbReference>
<feature type="transmembrane region" description="Helical" evidence="6">
    <location>
        <begin position="167"/>
        <end position="188"/>
    </location>
</feature>
<dbReference type="Proteomes" id="UP001220962">
    <property type="component" value="Chromosome"/>
</dbReference>
<comment type="subcellular location">
    <subcellularLocation>
        <location evidence="1">Cell membrane</location>
        <topology evidence="1">Multi-pass membrane protein</topology>
    </subcellularLocation>
</comment>
<feature type="transmembrane region" description="Helical" evidence="6">
    <location>
        <begin position="249"/>
        <end position="267"/>
    </location>
</feature>
<feature type="transmembrane region" description="Helical" evidence="6">
    <location>
        <begin position="110"/>
        <end position="130"/>
    </location>
</feature>
<feature type="domain" description="Major facilitator superfamily (MFS) profile" evidence="7">
    <location>
        <begin position="14"/>
        <end position="392"/>
    </location>
</feature>
<reference evidence="8" key="1">
    <citation type="submission" date="2023-02" db="EMBL/GenBank/DDBJ databases">
        <title>Pathogen: clinical or host-associated sample.</title>
        <authorList>
            <person name="Hergert J."/>
            <person name="Casey R."/>
            <person name="Wagner J."/>
            <person name="Young E.L."/>
            <person name="Oakeson K.F."/>
        </authorList>
    </citation>
    <scope>NUCLEOTIDE SEQUENCE</scope>
    <source>
        <strain evidence="8">2022CK-00830</strain>
    </source>
</reference>
<evidence type="ECO:0000256" key="5">
    <source>
        <dbReference type="ARBA" id="ARBA00023136"/>
    </source>
</evidence>
<keyword evidence="5 6" id="KW-0472">Membrane</keyword>
<feature type="transmembrane region" description="Helical" evidence="6">
    <location>
        <begin position="304"/>
        <end position="322"/>
    </location>
</feature>
<evidence type="ECO:0000256" key="4">
    <source>
        <dbReference type="ARBA" id="ARBA00022989"/>
    </source>
</evidence>
<feature type="transmembrane region" description="Helical" evidence="6">
    <location>
        <begin position="342"/>
        <end position="364"/>
    </location>
</feature>
<dbReference type="CDD" id="cd17489">
    <property type="entry name" value="MFS_YfcJ_like"/>
    <property type="match status" value="1"/>
</dbReference>
<dbReference type="Pfam" id="PF07690">
    <property type="entry name" value="MFS_1"/>
    <property type="match status" value="1"/>
</dbReference>
<dbReference type="InterPro" id="IPR036259">
    <property type="entry name" value="MFS_trans_sf"/>
</dbReference>
<dbReference type="PROSITE" id="PS50850">
    <property type="entry name" value="MFS"/>
    <property type="match status" value="1"/>
</dbReference>
<dbReference type="AlphaFoldDB" id="A0AAX3N1S2"/>
<proteinExistence type="predicted"/>
<gene>
    <name evidence="8" type="ORF">PUW23_24565</name>
</gene>
<dbReference type="Gene3D" id="1.20.1250.20">
    <property type="entry name" value="MFS general substrate transporter like domains"/>
    <property type="match status" value="2"/>
</dbReference>
<feature type="transmembrane region" description="Helical" evidence="6">
    <location>
        <begin position="216"/>
        <end position="237"/>
    </location>
</feature>
<evidence type="ECO:0000256" key="2">
    <source>
        <dbReference type="ARBA" id="ARBA00022448"/>
    </source>
</evidence>
<dbReference type="InterPro" id="IPR052714">
    <property type="entry name" value="MFS_Exporter"/>
</dbReference>
<dbReference type="InterPro" id="IPR011701">
    <property type="entry name" value="MFS"/>
</dbReference>
<evidence type="ECO:0000313" key="9">
    <source>
        <dbReference type="Proteomes" id="UP001220962"/>
    </source>
</evidence>
<keyword evidence="2" id="KW-0813">Transport</keyword>
<keyword evidence="4 6" id="KW-1133">Transmembrane helix</keyword>
<feature type="transmembrane region" description="Helical" evidence="6">
    <location>
        <begin position="142"/>
        <end position="161"/>
    </location>
</feature>
<dbReference type="RefSeq" id="WP_274359204.1">
    <property type="nucleotide sequence ID" value="NZ_CP118101.1"/>
</dbReference>
<name>A0AAX3N1S2_9BACL</name>
<sequence>MEQTISKDRLWTKDFFIVFGVNFLLFLCFYLLVVIMPSYAINEFGASESMGAFASSIFVIGALIGRLVGGSTIEKVGRGRMLLTGLISFVILTFLYFVTPNLGVLLIVRLLHGIAFALASTATGTISASLIPHSRRGEGTGYYGVSIIIASAIGPFIGLLVKEHGSITLNFILCAVLGVLSLASSFLMKVPKLTLTAEQQKDLKGFKISNLVEPKAIPISIISFVMAFGYSSILTYLTLFAEKINLVEVASFFFIVYAIVVILTRPFTGKWFDKHGINVVMYPAIVLFAIGLAILSQVHSGPLLLLSAVFVGLGYGTTQASAQALAVKRSPVHRMGLATSTFYIFVDVGIGVGPFILGFLTPVIGYNGMYMAMAALMIVGFVLYYALVGRKEAAMQNSELKILNKSS</sequence>
<evidence type="ECO:0000256" key="1">
    <source>
        <dbReference type="ARBA" id="ARBA00004651"/>
    </source>
</evidence>